<dbReference type="Gene3D" id="3.80.10.10">
    <property type="entry name" value="Ribonuclease Inhibitor"/>
    <property type="match status" value="2"/>
</dbReference>
<keyword evidence="1" id="KW-0833">Ubl conjugation pathway</keyword>
<comment type="caution">
    <text evidence="3">The sequence shown here is derived from an EMBL/GenBank/DDBJ whole genome shotgun (WGS) entry which is preliminary data.</text>
</comment>
<dbReference type="InterPro" id="IPR032675">
    <property type="entry name" value="LRR_dom_sf"/>
</dbReference>
<dbReference type="SUPFAM" id="SSF52047">
    <property type="entry name" value="RNI-like"/>
    <property type="match status" value="1"/>
</dbReference>
<dbReference type="InterPro" id="IPR006553">
    <property type="entry name" value="Leu-rich_rpt_Cys-con_subtyp"/>
</dbReference>
<dbReference type="Pfam" id="PF25372">
    <property type="entry name" value="DUF7885"/>
    <property type="match status" value="1"/>
</dbReference>
<reference evidence="3 4" key="1">
    <citation type="submission" date="2024-03" db="EMBL/GenBank/DDBJ databases">
        <title>Adaptation during the transition from Ophiocordyceps entomopathogen to insect associate is accompanied by gene loss and intensified selection.</title>
        <authorList>
            <person name="Ward C.M."/>
            <person name="Onetto C.A."/>
            <person name="Borneman A.R."/>
        </authorList>
    </citation>
    <scope>NUCLEOTIDE SEQUENCE [LARGE SCALE GENOMIC DNA]</scope>
    <source>
        <strain evidence="3">AWRI1</strain>
        <tissue evidence="3">Single Adult Female</tissue>
    </source>
</reference>
<evidence type="ECO:0000313" key="3">
    <source>
        <dbReference type="EMBL" id="KAK7601643.1"/>
    </source>
</evidence>
<dbReference type="InterPro" id="IPR057207">
    <property type="entry name" value="FBXL15_LRR"/>
</dbReference>
<organism evidence="3 4">
    <name type="scientific">Parthenolecanium corni</name>
    <dbReference type="NCBI Taxonomy" id="536013"/>
    <lineage>
        <taxon>Eukaryota</taxon>
        <taxon>Metazoa</taxon>
        <taxon>Ecdysozoa</taxon>
        <taxon>Arthropoda</taxon>
        <taxon>Hexapoda</taxon>
        <taxon>Insecta</taxon>
        <taxon>Pterygota</taxon>
        <taxon>Neoptera</taxon>
        <taxon>Paraneoptera</taxon>
        <taxon>Hemiptera</taxon>
        <taxon>Sternorrhyncha</taxon>
        <taxon>Coccoidea</taxon>
        <taxon>Coccidae</taxon>
        <taxon>Parthenolecanium</taxon>
    </lineage>
</organism>
<dbReference type="Gene3D" id="1.20.1280.50">
    <property type="match status" value="1"/>
</dbReference>
<protein>
    <recommendedName>
        <fullName evidence="2">F-box domain-containing protein</fullName>
    </recommendedName>
</protein>
<dbReference type="SUPFAM" id="SSF81383">
    <property type="entry name" value="F-box domain"/>
    <property type="match status" value="1"/>
</dbReference>
<dbReference type="Pfam" id="PF12937">
    <property type="entry name" value="F-box-like"/>
    <property type="match status" value="1"/>
</dbReference>
<feature type="domain" description="F-box" evidence="2">
    <location>
        <begin position="260"/>
        <end position="306"/>
    </location>
</feature>
<dbReference type="GO" id="GO:0031146">
    <property type="term" value="P:SCF-dependent proteasomal ubiquitin-dependent protein catabolic process"/>
    <property type="evidence" value="ECO:0007669"/>
    <property type="project" value="TreeGrafter"/>
</dbReference>
<dbReference type="PROSITE" id="PS50181">
    <property type="entry name" value="FBOX"/>
    <property type="match status" value="1"/>
</dbReference>
<dbReference type="PANTHER" id="PTHR13318">
    <property type="entry name" value="PARTNER OF PAIRED, ISOFORM B-RELATED"/>
    <property type="match status" value="1"/>
</dbReference>
<evidence type="ECO:0000259" key="2">
    <source>
        <dbReference type="PROSITE" id="PS50181"/>
    </source>
</evidence>
<dbReference type="EMBL" id="JBBCAQ010000010">
    <property type="protein sequence ID" value="KAK7601643.1"/>
    <property type="molecule type" value="Genomic_DNA"/>
</dbReference>
<dbReference type="PANTHER" id="PTHR13318:SF152">
    <property type="entry name" value="F-BOX_LRR-REPEAT PROTEIN 4"/>
    <property type="match status" value="1"/>
</dbReference>
<dbReference type="AlphaFoldDB" id="A0AAN9U0M2"/>
<evidence type="ECO:0000313" key="4">
    <source>
        <dbReference type="Proteomes" id="UP001367676"/>
    </source>
</evidence>
<dbReference type="GO" id="GO:0019005">
    <property type="term" value="C:SCF ubiquitin ligase complex"/>
    <property type="evidence" value="ECO:0007669"/>
    <property type="project" value="TreeGrafter"/>
</dbReference>
<dbReference type="InterPro" id="IPR036047">
    <property type="entry name" value="F-box-like_dom_sf"/>
</dbReference>
<accession>A0AAN9U0M2</accession>
<dbReference type="InterPro" id="IPR001810">
    <property type="entry name" value="F-box_dom"/>
</dbReference>
<evidence type="ECO:0000256" key="1">
    <source>
        <dbReference type="ARBA" id="ARBA00022786"/>
    </source>
</evidence>
<gene>
    <name evidence="3" type="ORF">V9T40_009084</name>
</gene>
<proteinExistence type="predicted"/>
<dbReference type="Proteomes" id="UP001367676">
    <property type="component" value="Unassembled WGS sequence"/>
</dbReference>
<keyword evidence="4" id="KW-1185">Reference proteome</keyword>
<dbReference type="SMART" id="SM00256">
    <property type="entry name" value="FBOX"/>
    <property type="match status" value="1"/>
</dbReference>
<dbReference type="SMART" id="SM00367">
    <property type="entry name" value="LRR_CC"/>
    <property type="match status" value="7"/>
</dbReference>
<name>A0AAN9U0M2_9HEMI</name>
<sequence length="616" mass="69881">MYSKDRKTATPDGNASLKQYVTDVRSFSSQYGSEISISYTAYNICGKPSKYPAYGDFPQTFVMRTYGKWWDEAPSRRIAIMPQNNRDVKSQDYIDISFDRKVRPLSVDIYETYHPGSVVRIWASDGFEKWKLLWEGPPQVRDHMPNIFSPPINKINFCTNLLRLEFNHSHLDYYTEIDAVSMTGTLEPTEPVISHFVCDASEHCKPPECEEESNSSEHKVSNAQLNNENSASSAILPNCSKSESPSESIDESSAVGKNINGAFAILPDESVLKIFSFLDLVSLNRCARVNRPFNALATDSLLYASINLKPYWYLISSDSLNYLSLRCKYLQKLDLSWCGSFPSDISPQNFCKFIQSCGKLLTHIRLDCCRFVCNCCIETISRVCQNLTELTLQNCIELSERGFVHLATLNCLERLDVYRTNIESSALIAILKASPRLKHINLGSCRAISTMDGIAEVLGTYNKKLISVDFWKTYSLTPKGIKYLSQCNLLEEIDIGWCLGVSIPGDCFLALAMGCPRLRKLFMGTLRGINDRDLYPFINNCPDLEQIDLLGNRGITSDVCFSILKSCKRLRFLDVSFCEQVSDSEVQEWKKKFPHVDIKRSFQSEPECTCAFPNHY</sequence>